<feature type="non-terminal residue" evidence="1">
    <location>
        <position position="28"/>
    </location>
</feature>
<protein>
    <submittedName>
        <fullName evidence="1">Uncharacterized protein</fullName>
    </submittedName>
</protein>
<name>A0A382NAL3_9ZZZZ</name>
<organism evidence="1">
    <name type="scientific">marine metagenome</name>
    <dbReference type="NCBI Taxonomy" id="408172"/>
    <lineage>
        <taxon>unclassified sequences</taxon>
        <taxon>metagenomes</taxon>
        <taxon>ecological metagenomes</taxon>
    </lineage>
</organism>
<dbReference type="AlphaFoldDB" id="A0A382NAL3"/>
<proteinExistence type="predicted"/>
<gene>
    <name evidence="1" type="ORF">METZ01_LOCUS310432</name>
</gene>
<accession>A0A382NAL3</accession>
<evidence type="ECO:0000313" key="1">
    <source>
        <dbReference type="EMBL" id="SVC57578.1"/>
    </source>
</evidence>
<feature type="non-terminal residue" evidence="1">
    <location>
        <position position="1"/>
    </location>
</feature>
<reference evidence="1" key="1">
    <citation type="submission" date="2018-05" db="EMBL/GenBank/DDBJ databases">
        <authorList>
            <person name="Lanie J.A."/>
            <person name="Ng W.-L."/>
            <person name="Kazmierczak K.M."/>
            <person name="Andrzejewski T.M."/>
            <person name="Davidsen T.M."/>
            <person name="Wayne K.J."/>
            <person name="Tettelin H."/>
            <person name="Glass J.I."/>
            <person name="Rusch D."/>
            <person name="Podicherti R."/>
            <person name="Tsui H.-C.T."/>
            <person name="Winkler M.E."/>
        </authorList>
    </citation>
    <scope>NUCLEOTIDE SEQUENCE</scope>
</reference>
<sequence>SRAVHKGKKVYFRSFRNRYLCRMFMSKL</sequence>
<dbReference type="EMBL" id="UINC01098788">
    <property type="protein sequence ID" value="SVC57578.1"/>
    <property type="molecule type" value="Genomic_DNA"/>
</dbReference>